<name>A0A0G1NBH9_9BACT</name>
<protein>
    <recommendedName>
        <fullName evidence="4">DUF5667 domain-containing protein</fullName>
    </recommendedName>
</protein>
<feature type="chain" id="PRO_5002538803" description="DUF5667 domain-containing protein" evidence="1">
    <location>
        <begin position="23"/>
        <end position="210"/>
    </location>
</feature>
<feature type="signal peptide" evidence="1">
    <location>
        <begin position="1"/>
        <end position="22"/>
    </location>
</feature>
<reference evidence="2 3" key="1">
    <citation type="journal article" date="2015" name="Nature">
        <title>rRNA introns, odd ribosomes, and small enigmatic genomes across a large radiation of phyla.</title>
        <authorList>
            <person name="Brown C.T."/>
            <person name="Hug L.A."/>
            <person name="Thomas B.C."/>
            <person name="Sharon I."/>
            <person name="Castelle C.J."/>
            <person name="Singh A."/>
            <person name="Wilkins M.J."/>
            <person name="Williams K.H."/>
            <person name="Banfield J.F."/>
        </authorList>
    </citation>
    <scope>NUCLEOTIDE SEQUENCE [LARGE SCALE GENOMIC DNA]</scope>
</reference>
<dbReference type="Proteomes" id="UP000034595">
    <property type="component" value="Unassembled WGS sequence"/>
</dbReference>
<sequence>MKKIIVSGITLATFMVAGIALAQGVAVSEKKGDAISQENRANSSALEENEIKVAYSTTSSKEARSGNKKGTTTAELHRSEVANFVQTLLSSPLRVGGIGEQVRLIAQEQASSTEIMVAAIEKVEQRSRVKTFIVGADNKNLGVIRSELVTMQNRIQRLGAEAERMASSTEKDTLIREIVSLGEERMKLETFIKDNEEVFSLFGWVRKIFE</sequence>
<evidence type="ECO:0000313" key="2">
    <source>
        <dbReference type="EMBL" id="KKT81549.1"/>
    </source>
</evidence>
<organism evidence="2 3">
    <name type="scientific">Candidatus Azambacteria bacterium GW2011_GWA1_44_9</name>
    <dbReference type="NCBI Taxonomy" id="1618610"/>
    <lineage>
        <taxon>Bacteria</taxon>
        <taxon>Candidatus Azamiibacteriota</taxon>
    </lineage>
</organism>
<dbReference type="EMBL" id="LCJQ01000008">
    <property type="protein sequence ID" value="KKT81549.1"/>
    <property type="molecule type" value="Genomic_DNA"/>
</dbReference>
<evidence type="ECO:0000256" key="1">
    <source>
        <dbReference type="SAM" id="SignalP"/>
    </source>
</evidence>
<comment type="caution">
    <text evidence="2">The sequence shown here is derived from an EMBL/GenBank/DDBJ whole genome shotgun (WGS) entry which is preliminary data.</text>
</comment>
<gene>
    <name evidence="2" type="ORF">UW78_C0008G0024</name>
</gene>
<accession>A0A0G1NBH9</accession>
<evidence type="ECO:0008006" key="4">
    <source>
        <dbReference type="Google" id="ProtNLM"/>
    </source>
</evidence>
<keyword evidence="1" id="KW-0732">Signal</keyword>
<evidence type="ECO:0000313" key="3">
    <source>
        <dbReference type="Proteomes" id="UP000034595"/>
    </source>
</evidence>
<proteinExistence type="predicted"/>
<dbReference type="AlphaFoldDB" id="A0A0G1NBH9"/>